<name>A0A645H8A8_9ZZZZ</name>
<evidence type="ECO:0000313" key="1">
    <source>
        <dbReference type="EMBL" id="MPN34602.1"/>
    </source>
</evidence>
<dbReference type="AlphaFoldDB" id="A0A645H8A8"/>
<sequence>MGKLVSPVAGRIMEINVRAGQVINENDEILTIKSERNDAGSLKELDDHEEFPRYQMLYEYFACSYFTAV</sequence>
<comment type="caution">
    <text evidence="1">The sequence shown here is derived from an EMBL/GenBank/DDBJ whole genome shotgun (WGS) entry which is preliminary data.</text>
</comment>
<gene>
    <name evidence="1" type="ORF">SDC9_182096</name>
</gene>
<reference evidence="1" key="1">
    <citation type="submission" date="2019-08" db="EMBL/GenBank/DDBJ databases">
        <authorList>
            <person name="Kucharzyk K."/>
            <person name="Murdoch R.W."/>
            <person name="Higgins S."/>
            <person name="Loffler F."/>
        </authorList>
    </citation>
    <scope>NUCLEOTIDE SEQUENCE</scope>
</reference>
<dbReference type="EMBL" id="VSSQ01087732">
    <property type="protein sequence ID" value="MPN34602.1"/>
    <property type="molecule type" value="Genomic_DNA"/>
</dbReference>
<organism evidence="1">
    <name type="scientific">bioreactor metagenome</name>
    <dbReference type="NCBI Taxonomy" id="1076179"/>
    <lineage>
        <taxon>unclassified sequences</taxon>
        <taxon>metagenomes</taxon>
        <taxon>ecological metagenomes</taxon>
    </lineage>
</organism>
<protein>
    <recommendedName>
        <fullName evidence="2">Lipoyl-binding domain-containing protein</fullName>
    </recommendedName>
</protein>
<proteinExistence type="predicted"/>
<evidence type="ECO:0008006" key="2">
    <source>
        <dbReference type="Google" id="ProtNLM"/>
    </source>
</evidence>
<dbReference type="InterPro" id="IPR011053">
    <property type="entry name" value="Single_hybrid_motif"/>
</dbReference>
<dbReference type="SUPFAM" id="SSF51230">
    <property type="entry name" value="Single hybrid motif"/>
    <property type="match status" value="1"/>
</dbReference>
<accession>A0A645H8A8</accession>
<dbReference type="Gene3D" id="2.40.50.100">
    <property type="match status" value="1"/>
</dbReference>